<keyword evidence="2" id="KW-1185">Reference proteome</keyword>
<proteinExistence type="predicted"/>
<protein>
    <submittedName>
        <fullName evidence="1">Uncharacterized protein</fullName>
    </submittedName>
</protein>
<dbReference type="Proteomes" id="UP001501771">
    <property type="component" value="Unassembled WGS sequence"/>
</dbReference>
<organism evidence="1 2">
    <name type="scientific">Nocardioides koreensis</name>
    <dbReference type="NCBI Taxonomy" id="433651"/>
    <lineage>
        <taxon>Bacteria</taxon>
        <taxon>Bacillati</taxon>
        <taxon>Actinomycetota</taxon>
        <taxon>Actinomycetes</taxon>
        <taxon>Propionibacteriales</taxon>
        <taxon>Nocardioidaceae</taxon>
        <taxon>Nocardioides</taxon>
    </lineage>
</organism>
<comment type="caution">
    <text evidence="1">The sequence shown here is derived from an EMBL/GenBank/DDBJ whole genome shotgun (WGS) entry which is preliminary data.</text>
</comment>
<accession>A0ABN2ZME7</accession>
<name>A0ABN2ZME7_9ACTN</name>
<evidence type="ECO:0000313" key="2">
    <source>
        <dbReference type="Proteomes" id="UP001501771"/>
    </source>
</evidence>
<sequence length="127" mass="13726">MTRDAGGSSYFRPPAPRVSQVRVSLHRVRKVLRVPSLDGHPLVGPVSQLPGPANALESEPAVSSTRKILTLHPPLGDSTIDAILTSLETALVESGASRIWVESESYPDLTVMAEMPELQPEHVERIA</sequence>
<evidence type="ECO:0000313" key="1">
    <source>
        <dbReference type="EMBL" id="GAA2144441.1"/>
    </source>
</evidence>
<dbReference type="EMBL" id="BAAAQR010000004">
    <property type="protein sequence ID" value="GAA2144441.1"/>
    <property type="molecule type" value="Genomic_DNA"/>
</dbReference>
<gene>
    <name evidence="1" type="ORF">GCM10009844_18030</name>
</gene>
<reference evidence="1 2" key="1">
    <citation type="journal article" date="2019" name="Int. J. Syst. Evol. Microbiol.">
        <title>The Global Catalogue of Microorganisms (GCM) 10K type strain sequencing project: providing services to taxonomists for standard genome sequencing and annotation.</title>
        <authorList>
            <consortium name="The Broad Institute Genomics Platform"/>
            <consortium name="The Broad Institute Genome Sequencing Center for Infectious Disease"/>
            <person name="Wu L."/>
            <person name="Ma J."/>
        </authorList>
    </citation>
    <scope>NUCLEOTIDE SEQUENCE [LARGE SCALE GENOMIC DNA]</scope>
    <source>
        <strain evidence="1 2">JCM 16022</strain>
    </source>
</reference>